<dbReference type="AlphaFoldDB" id="A0AAD8HRS7"/>
<dbReference type="EMBL" id="JAUIZM010000008">
    <property type="protein sequence ID" value="KAK1371696.1"/>
    <property type="molecule type" value="Genomic_DNA"/>
</dbReference>
<comment type="caution">
    <text evidence="1">The sequence shown here is derived from an EMBL/GenBank/DDBJ whole genome shotgun (WGS) entry which is preliminary data.</text>
</comment>
<evidence type="ECO:0000313" key="1">
    <source>
        <dbReference type="EMBL" id="KAK1371696.1"/>
    </source>
</evidence>
<proteinExistence type="predicted"/>
<reference evidence="1" key="2">
    <citation type="submission" date="2023-05" db="EMBL/GenBank/DDBJ databases">
        <authorList>
            <person name="Schelkunov M.I."/>
        </authorList>
    </citation>
    <scope>NUCLEOTIDE SEQUENCE</scope>
    <source>
        <strain evidence="1">Hsosn_3</strain>
        <tissue evidence="1">Leaf</tissue>
    </source>
</reference>
<name>A0AAD8HRS7_9APIA</name>
<keyword evidence="2" id="KW-1185">Reference proteome</keyword>
<evidence type="ECO:0000313" key="2">
    <source>
        <dbReference type="Proteomes" id="UP001237642"/>
    </source>
</evidence>
<evidence type="ECO:0008006" key="3">
    <source>
        <dbReference type="Google" id="ProtNLM"/>
    </source>
</evidence>
<dbReference type="Proteomes" id="UP001237642">
    <property type="component" value="Unassembled WGS sequence"/>
</dbReference>
<protein>
    <recommendedName>
        <fullName evidence="3">F-box/LRR-repeat protein</fullName>
    </recommendedName>
</protein>
<accession>A0AAD8HRS7</accession>
<reference evidence="1" key="1">
    <citation type="submission" date="2023-02" db="EMBL/GenBank/DDBJ databases">
        <title>Genome of toxic invasive species Heracleum sosnowskyi carries increased number of genes despite the absence of recent whole-genome duplications.</title>
        <authorList>
            <person name="Schelkunov M."/>
            <person name="Shtratnikova V."/>
            <person name="Makarenko M."/>
            <person name="Klepikova A."/>
            <person name="Omelchenko D."/>
            <person name="Novikova G."/>
            <person name="Obukhova E."/>
            <person name="Bogdanov V."/>
            <person name="Penin A."/>
            <person name="Logacheva M."/>
        </authorList>
    </citation>
    <scope>NUCLEOTIDE SEQUENCE</scope>
    <source>
        <strain evidence="1">Hsosn_3</strain>
        <tissue evidence="1">Leaf</tissue>
    </source>
</reference>
<sequence length="144" mass="16097">MRVDVPEDVKFFDEVTFSSYESVSELLLNCPVLEDLTILCWEWLSGYRLSIYGSALKKLSLFGNLVDEELFLDTLVLETLVLGSFASDGILIKENLTFLRNAHIDVDQITDGVAPSSVSGDCVFGLIKKINHVKSLYTIVRSKT</sequence>
<organism evidence="1 2">
    <name type="scientific">Heracleum sosnowskyi</name>
    <dbReference type="NCBI Taxonomy" id="360622"/>
    <lineage>
        <taxon>Eukaryota</taxon>
        <taxon>Viridiplantae</taxon>
        <taxon>Streptophyta</taxon>
        <taxon>Embryophyta</taxon>
        <taxon>Tracheophyta</taxon>
        <taxon>Spermatophyta</taxon>
        <taxon>Magnoliopsida</taxon>
        <taxon>eudicotyledons</taxon>
        <taxon>Gunneridae</taxon>
        <taxon>Pentapetalae</taxon>
        <taxon>asterids</taxon>
        <taxon>campanulids</taxon>
        <taxon>Apiales</taxon>
        <taxon>Apiaceae</taxon>
        <taxon>Apioideae</taxon>
        <taxon>apioid superclade</taxon>
        <taxon>Tordylieae</taxon>
        <taxon>Tordyliinae</taxon>
        <taxon>Heracleum</taxon>
    </lineage>
</organism>
<gene>
    <name evidence="1" type="ORF">POM88_037788</name>
</gene>